<accession>A0A915IUZ3</accession>
<dbReference type="WBParaSite" id="nRc.2.0.1.t17637-RA">
    <property type="protein sequence ID" value="nRc.2.0.1.t17637-RA"/>
    <property type="gene ID" value="nRc.2.0.1.g17637"/>
</dbReference>
<evidence type="ECO:0000313" key="1">
    <source>
        <dbReference type="Proteomes" id="UP000887565"/>
    </source>
</evidence>
<evidence type="ECO:0000313" key="2">
    <source>
        <dbReference type="WBParaSite" id="nRc.2.0.1.t17637-RA"/>
    </source>
</evidence>
<reference evidence="2" key="1">
    <citation type="submission" date="2022-11" db="UniProtKB">
        <authorList>
            <consortium name="WormBaseParasite"/>
        </authorList>
    </citation>
    <scope>IDENTIFICATION</scope>
</reference>
<protein>
    <submittedName>
        <fullName evidence="2">Uncharacterized protein</fullName>
    </submittedName>
</protein>
<proteinExistence type="predicted"/>
<dbReference type="Proteomes" id="UP000887565">
    <property type="component" value="Unplaced"/>
</dbReference>
<dbReference type="AlphaFoldDB" id="A0A915IUZ3"/>
<keyword evidence="1" id="KW-1185">Reference proteome</keyword>
<sequence>MGVDDVQLQFDLVVALQTAIFANANVGVTVRRRSREKLLLMEFSTDSLKDEKKCVEMIIILIRHCLVR</sequence>
<name>A0A915IUZ3_ROMCU</name>
<organism evidence="1 2">
    <name type="scientific">Romanomermis culicivorax</name>
    <name type="common">Nematode worm</name>
    <dbReference type="NCBI Taxonomy" id="13658"/>
    <lineage>
        <taxon>Eukaryota</taxon>
        <taxon>Metazoa</taxon>
        <taxon>Ecdysozoa</taxon>
        <taxon>Nematoda</taxon>
        <taxon>Enoplea</taxon>
        <taxon>Dorylaimia</taxon>
        <taxon>Mermithida</taxon>
        <taxon>Mermithoidea</taxon>
        <taxon>Mermithidae</taxon>
        <taxon>Romanomermis</taxon>
    </lineage>
</organism>